<dbReference type="eggNOG" id="COG3409">
    <property type="taxonomic scope" value="Bacteria"/>
</dbReference>
<comment type="caution">
    <text evidence="3">The sequence shown here is derived from an EMBL/GenBank/DDBJ whole genome shotgun (WGS) entry which is preliminary data.</text>
</comment>
<dbReference type="RefSeq" id="WP_008029637.1">
    <property type="nucleotide sequence ID" value="NZ_ACYY01000008.1"/>
</dbReference>
<feature type="domain" description="Peptidoglycan binding-like" evidence="2">
    <location>
        <begin position="178"/>
        <end position="227"/>
    </location>
</feature>
<proteinExistence type="predicted"/>
<dbReference type="InterPro" id="IPR002477">
    <property type="entry name" value="Peptidoglycan-bd-like"/>
</dbReference>
<dbReference type="eggNOG" id="COG0265">
    <property type="taxonomic scope" value="Bacteria"/>
</dbReference>
<dbReference type="Gene3D" id="2.40.10.120">
    <property type="match status" value="1"/>
</dbReference>
<dbReference type="Pfam" id="PF01471">
    <property type="entry name" value="PG_binding_1"/>
    <property type="match status" value="1"/>
</dbReference>
<feature type="signal peptide" evidence="1">
    <location>
        <begin position="1"/>
        <end position="24"/>
    </location>
</feature>
<dbReference type="InterPro" id="IPR036365">
    <property type="entry name" value="PGBD-like_sf"/>
</dbReference>
<dbReference type="STRING" id="371731.Rsw2DRAFT_1509"/>
<dbReference type="Proteomes" id="UP000010121">
    <property type="component" value="Unassembled WGS sequence"/>
</dbReference>
<dbReference type="EMBL" id="ACYY01000008">
    <property type="protein sequence ID" value="EEW25465.1"/>
    <property type="molecule type" value="Genomic_DNA"/>
</dbReference>
<evidence type="ECO:0000313" key="4">
    <source>
        <dbReference type="Proteomes" id="UP000010121"/>
    </source>
</evidence>
<feature type="chain" id="PRO_5002991776" evidence="1">
    <location>
        <begin position="25"/>
        <end position="604"/>
    </location>
</feature>
<dbReference type="InterPro" id="IPR009003">
    <property type="entry name" value="Peptidase_S1_PA"/>
</dbReference>
<dbReference type="Gene3D" id="1.10.101.10">
    <property type="entry name" value="PGBD-like superfamily/PGBD"/>
    <property type="match status" value="1"/>
</dbReference>
<evidence type="ECO:0000313" key="3">
    <source>
        <dbReference type="EMBL" id="EEW25465.1"/>
    </source>
</evidence>
<dbReference type="OrthoDB" id="6810892at2"/>
<dbReference type="Pfam" id="PF13365">
    <property type="entry name" value="Trypsin_2"/>
    <property type="match status" value="1"/>
</dbReference>
<keyword evidence="4" id="KW-1185">Reference proteome</keyword>
<evidence type="ECO:0000256" key="1">
    <source>
        <dbReference type="SAM" id="SignalP"/>
    </source>
</evidence>
<protein>
    <submittedName>
        <fullName evidence="3">Peptidoglycan-binding domain 1 protein</fullName>
    </submittedName>
</protein>
<dbReference type="SUPFAM" id="SSF47090">
    <property type="entry name" value="PGBD-like"/>
    <property type="match status" value="1"/>
</dbReference>
<organism evidence="3 4">
    <name type="scientific">Rhodobacter ferrooxidans</name>
    <dbReference type="NCBI Taxonomy" id="371731"/>
    <lineage>
        <taxon>Bacteria</taxon>
        <taxon>Pseudomonadati</taxon>
        <taxon>Pseudomonadota</taxon>
        <taxon>Alphaproteobacteria</taxon>
        <taxon>Rhodobacterales</taxon>
        <taxon>Rhodobacter group</taxon>
        <taxon>Rhodobacter</taxon>
    </lineage>
</organism>
<dbReference type="SUPFAM" id="SSF50494">
    <property type="entry name" value="Trypsin-like serine proteases"/>
    <property type="match status" value="1"/>
</dbReference>
<name>C8S0D1_9RHOB</name>
<dbReference type="AlphaFoldDB" id="C8S0D1"/>
<evidence type="ECO:0000259" key="2">
    <source>
        <dbReference type="Pfam" id="PF01471"/>
    </source>
</evidence>
<gene>
    <name evidence="3" type="ORF">Rsw2DRAFT_1509</name>
</gene>
<dbReference type="InterPro" id="IPR036366">
    <property type="entry name" value="PGBDSf"/>
</dbReference>
<keyword evidence="1" id="KW-0732">Signal</keyword>
<accession>C8S0D1</accession>
<reference evidence="3 4" key="1">
    <citation type="submission" date="2009-08" db="EMBL/GenBank/DDBJ databases">
        <title>The draft genome of Rhodobacter sp. SW2.</title>
        <authorList>
            <consortium name="US DOE Joint Genome Institute (JGI-PGF)"/>
            <person name="Lucas S."/>
            <person name="Copeland A."/>
            <person name="Lapidus A."/>
            <person name="Glavina del Rio T."/>
            <person name="Tice H."/>
            <person name="Bruce D."/>
            <person name="Goodwin L."/>
            <person name="Pitluck S."/>
            <person name="Larimer F."/>
            <person name="Land M.L."/>
            <person name="Hauser L."/>
            <person name="Emerson D."/>
        </authorList>
    </citation>
    <scope>NUCLEOTIDE SEQUENCE [LARGE SCALE GENOMIC DNA]</scope>
    <source>
        <strain evidence="3 4">SW2</strain>
    </source>
</reference>
<sequence>MTRVIFFLGLMLALLVSTPVAVQAQQQVWLQIEAQPTLAEAEGRARAYTGVFPDVAGFQMGSGWYAIAIGPYDAGLAPTRLAELKAERLVPADSFIADGRVYRNQFWPVGPGAVLPQAAAPEAVTPEAVAPEAIPEAAPEAAPEPEVAVVAPLPVPEPVFIEETPAEARRSEAALAADDRKALQTALQWFGHYNAAIDGAFGPGTRKSMAAWQEAAGLEPTGILTTTQRADLLAAYGTAQAELGLQLVTEPESGIEITLPLALVQFDHFEPPFVHYAEKAGSGVRVILISQPGDQATLYGLYDILQTLEVVPLDGERSRDERSFTLTGRSATVQSHSYAELSGGLVKGYMLIWGPDQDADRMARVLAAMQKSFKGVGDRALDPGLVPMPDTARQGLLSGLEVRRPGLSRSGFYVDAAGAVLTTTEAVQNCSRITLDGDTEADVVLTDAALGIAVLKPRKPLAPAVVAELLTGPARLGGEIAVSGYSYEDLLPAPVLSFGTLEAATGLNGEPGMVRLAVTVLAGDAGGPVLDGAGSVLGMLLPRVSDAARQLPAGVDFAASAPALAAKLAEAGITPAASARAGALAPEDLTGLAEGMTVLVSCWN</sequence>